<dbReference type="SUPFAM" id="SSF52266">
    <property type="entry name" value="SGNH hydrolase"/>
    <property type="match status" value="1"/>
</dbReference>
<organism evidence="1 2">
    <name type="scientific">Edaphochlamys debaryana</name>
    <dbReference type="NCBI Taxonomy" id="47281"/>
    <lineage>
        <taxon>Eukaryota</taxon>
        <taxon>Viridiplantae</taxon>
        <taxon>Chlorophyta</taxon>
        <taxon>core chlorophytes</taxon>
        <taxon>Chlorophyceae</taxon>
        <taxon>CS clade</taxon>
        <taxon>Chlamydomonadales</taxon>
        <taxon>Chlamydomonadales incertae sedis</taxon>
        <taxon>Edaphochlamys</taxon>
    </lineage>
</organism>
<sequence length="407" mass="44819">MLDGKAGQHIRVGVIGGSISKGVGASDKKRTDYFNLFCNWLSPLSEASITCRNGAVRASTASFMEICMENSLDSTVDLVLVEFCLNNAALDNGHTVYNPVVRDMERLLRRVLSMRSKPAVIMVKVPTPGIQDFPAPESRLYTNTTEDLEGALSSYYDVPTVSLRNSAYQLMDRGKGRRGAGFTWYSTFMNRHPGDAGHRMLGDLLVGLMQDTALGLALEPIDEAEDAAWREALPQPIHPGNTAPLKTLCVRSEKLPKYVVRADGWEYVDEGDEDNPKPGFVATEPGSVLELELGTQGFSLDRSKQLALILLYLTSYDIMGTAEIKCVSGCKCEPRIIDSVNSRRESQTALAELLVPQSDRCRVAVTVLQETTSNGHKFKVSGLVVKEARPWMAGDHRLSYALDRINR</sequence>
<name>A0A835XVL8_9CHLO</name>
<dbReference type="Proteomes" id="UP000612055">
    <property type="component" value="Unassembled WGS sequence"/>
</dbReference>
<protein>
    <recommendedName>
        <fullName evidence="3">SGNH hydrolase-type esterase domain-containing protein</fullName>
    </recommendedName>
</protein>
<gene>
    <name evidence="1" type="ORF">HYH03_009688</name>
</gene>
<dbReference type="CDD" id="cd00229">
    <property type="entry name" value="SGNH_hydrolase"/>
    <property type="match status" value="1"/>
</dbReference>
<evidence type="ECO:0000313" key="1">
    <source>
        <dbReference type="EMBL" id="KAG2491957.1"/>
    </source>
</evidence>
<reference evidence="1" key="1">
    <citation type="journal article" date="2020" name="bioRxiv">
        <title>Comparative genomics of Chlamydomonas.</title>
        <authorList>
            <person name="Craig R.J."/>
            <person name="Hasan A.R."/>
            <person name="Ness R.W."/>
            <person name="Keightley P.D."/>
        </authorList>
    </citation>
    <scope>NUCLEOTIDE SEQUENCE</scope>
    <source>
        <strain evidence="1">CCAP 11/70</strain>
    </source>
</reference>
<proteinExistence type="predicted"/>
<dbReference type="PANTHER" id="PTHR34407">
    <property type="entry name" value="EXPRESSED PROTEIN"/>
    <property type="match status" value="1"/>
</dbReference>
<dbReference type="AlphaFoldDB" id="A0A835XVL8"/>
<dbReference type="PANTHER" id="PTHR34407:SF1">
    <property type="entry name" value="SGNH HYDROLASE-TYPE ESTERASE DOMAIN-CONTAINING PROTEIN"/>
    <property type="match status" value="1"/>
</dbReference>
<dbReference type="EMBL" id="JAEHOE010000048">
    <property type="protein sequence ID" value="KAG2491957.1"/>
    <property type="molecule type" value="Genomic_DNA"/>
</dbReference>
<dbReference type="Gene3D" id="3.40.50.1110">
    <property type="entry name" value="SGNH hydrolase"/>
    <property type="match status" value="1"/>
</dbReference>
<comment type="caution">
    <text evidence="1">The sequence shown here is derived from an EMBL/GenBank/DDBJ whole genome shotgun (WGS) entry which is preliminary data.</text>
</comment>
<dbReference type="OrthoDB" id="532422at2759"/>
<evidence type="ECO:0000313" key="2">
    <source>
        <dbReference type="Proteomes" id="UP000612055"/>
    </source>
</evidence>
<keyword evidence="2" id="KW-1185">Reference proteome</keyword>
<dbReference type="InterPro" id="IPR036514">
    <property type="entry name" value="SGNH_hydro_sf"/>
</dbReference>
<accession>A0A835XVL8</accession>
<evidence type="ECO:0008006" key="3">
    <source>
        <dbReference type="Google" id="ProtNLM"/>
    </source>
</evidence>